<proteinExistence type="predicted"/>
<dbReference type="SUPFAM" id="SSF52058">
    <property type="entry name" value="L domain-like"/>
    <property type="match status" value="1"/>
</dbReference>
<evidence type="ECO:0000313" key="1">
    <source>
        <dbReference type="EMBL" id="KAH7514301.1"/>
    </source>
</evidence>
<reference evidence="1" key="1">
    <citation type="journal article" date="2021" name="Front. Plant Sci.">
        <title>Chromosome-Scale Genome Assembly for Chinese Sour Jujube and Insights Into Its Genome Evolution and Domestication Signature.</title>
        <authorList>
            <person name="Shen L.-Y."/>
            <person name="Luo H."/>
            <person name="Wang X.-L."/>
            <person name="Wang X.-M."/>
            <person name="Qiu X.-J."/>
            <person name="Liu H."/>
            <person name="Zhou S.-S."/>
            <person name="Jia K.-H."/>
            <person name="Nie S."/>
            <person name="Bao Y.-T."/>
            <person name="Zhang R.-G."/>
            <person name="Yun Q.-Z."/>
            <person name="Chai Y.-H."/>
            <person name="Lu J.-Y."/>
            <person name="Li Y."/>
            <person name="Zhao S.-W."/>
            <person name="Mao J.-F."/>
            <person name="Jia S.-G."/>
            <person name="Mao Y.-M."/>
        </authorList>
    </citation>
    <scope>NUCLEOTIDE SEQUENCE</scope>
    <source>
        <strain evidence="1">AT0</strain>
        <tissue evidence="1">Leaf</tissue>
    </source>
</reference>
<dbReference type="InterPro" id="IPR032675">
    <property type="entry name" value="LRR_dom_sf"/>
</dbReference>
<gene>
    <name evidence="1" type="ORF">FEM48_Zijuj11G0074200</name>
</gene>
<sequence length="321" mass="36900">MGGTAIRTLPESIRKLKYLTVLDLHHCKNLRKIPQISNHKEESPESIENLTELKCLDLNRGHKSEFLPSSPCELLHLQKLILAECSSLEELPPLPHVKMIYQYLDIGYEFGFKTSDDRLYKYGDRFHSGFLGATNSDHVFIDSKYLYNSDKNLSDVFGPNWSSICSNITQASFRVFFKDEKDSYVGKIKKVGFRFCNAEYGFEELNVERASSNQPSGHQRDGDSLPHNNSKRIKLMGQYITAWVEVFRRGVSRKKNKLTIEEVVKKIAVPIGRLLRFCLFYRIGQSGLYRDNVMVGTPIVDMYAKCGRMDFARLAFDDSVR</sequence>
<protein>
    <recommendedName>
        <fullName evidence="3">Disease resistance-like protein DSC1</fullName>
    </recommendedName>
</protein>
<organism evidence="1 2">
    <name type="scientific">Ziziphus jujuba var. spinosa</name>
    <dbReference type="NCBI Taxonomy" id="714518"/>
    <lineage>
        <taxon>Eukaryota</taxon>
        <taxon>Viridiplantae</taxon>
        <taxon>Streptophyta</taxon>
        <taxon>Embryophyta</taxon>
        <taxon>Tracheophyta</taxon>
        <taxon>Spermatophyta</taxon>
        <taxon>Magnoliopsida</taxon>
        <taxon>eudicotyledons</taxon>
        <taxon>Gunneridae</taxon>
        <taxon>Pentapetalae</taxon>
        <taxon>rosids</taxon>
        <taxon>fabids</taxon>
        <taxon>Rosales</taxon>
        <taxon>Rhamnaceae</taxon>
        <taxon>Paliureae</taxon>
        <taxon>Ziziphus</taxon>
    </lineage>
</organism>
<evidence type="ECO:0008006" key="3">
    <source>
        <dbReference type="Google" id="ProtNLM"/>
    </source>
</evidence>
<dbReference type="AlphaFoldDB" id="A0A978UHM0"/>
<evidence type="ECO:0000313" key="2">
    <source>
        <dbReference type="Proteomes" id="UP000813462"/>
    </source>
</evidence>
<dbReference type="PANTHER" id="PTHR16083:SF83">
    <property type="entry name" value="LEUCINE-RICH REPEAT-CONTAINING PROTEIN 40"/>
    <property type="match status" value="1"/>
</dbReference>
<dbReference type="EMBL" id="JAEACU010000011">
    <property type="protein sequence ID" value="KAH7514301.1"/>
    <property type="molecule type" value="Genomic_DNA"/>
</dbReference>
<comment type="caution">
    <text evidence="1">The sequence shown here is derived from an EMBL/GenBank/DDBJ whole genome shotgun (WGS) entry which is preliminary data.</text>
</comment>
<dbReference type="Gene3D" id="3.80.10.10">
    <property type="entry name" value="Ribonuclease Inhibitor"/>
    <property type="match status" value="1"/>
</dbReference>
<accession>A0A978UHM0</accession>
<dbReference type="PANTHER" id="PTHR16083">
    <property type="entry name" value="LEUCINE RICH REPEAT CONTAINING PROTEIN"/>
    <property type="match status" value="1"/>
</dbReference>
<dbReference type="Proteomes" id="UP000813462">
    <property type="component" value="Unassembled WGS sequence"/>
</dbReference>
<name>A0A978UHM0_ZIZJJ</name>